<dbReference type="HOGENOM" id="CLU_2194964_0_0_5"/>
<comment type="caution">
    <text evidence="2">The sequence shown here is derived from an EMBL/GenBank/DDBJ whole genome shotgun (WGS) entry which is preliminary data.</text>
</comment>
<keyword evidence="1" id="KW-0732">Signal</keyword>
<evidence type="ECO:0000313" key="2">
    <source>
        <dbReference type="EMBL" id="EFH13192.1"/>
    </source>
</evidence>
<sequence>MLRRAPMNSAASHTPRSTALRALALAAGLAAGLAAAPGLALAADANRGPVTDPGPLDIPMAVTQLHEVAHGGGVPPGPAGRNASAEGNPMAVPMAVSRYHDPADALNG</sequence>
<organism evidence="2 3">
    <name type="scientific">Pseudoroseomonas cervicalis ATCC 49957</name>
    <dbReference type="NCBI Taxonomy" id="525371"/>
    <lineage>
        <taxon>Bacteria</taxon>
        <taxon>Pseudomonadati</taxon>
        <taxon>Pseudomonadota</taxon>
        <taxon>Alphaproteobacteria</taxon>
        <taxon>Acetobacterales</taxon>
        <taxon>Roseomonadaceae</taxon>
        <taxon>Roseomonas</taxon>
    </lineage>
</organism>
<keyword evidence="3" id="KW-1185">Reference proteome</keyword>
<evidence type="ECO:0000313" key="3">
    <source>
        <dbReference type="Proteomes" id="UP000005324"/>
    </source>
</evidence>
<evidence type="ECO:0000256" key="1">
    <source>
        <dbReference type="SAM" id="SignalP"/>
    </source>
</evidence>
<feature type="signal peptide" evidence="1">
    <location>
        <begin position="1"/>
        <end position="42"/>
    </location>
</feature>
<dbReference type="EMBL" id="ADVL01000106">
    <property type="protein sequence ID" value="EFH13192.1"/>
    <property type="molecule type" value="Genomic_DNA"/>
</dbReference>
<dbReference type="Proteomes" id="UP000005324">
    <property type="component" value="Unassembled WGS sequence"/>
</dbReference>
<reference evidence="2 3" key="1">
    <citation type="submission" date="2010-04" db="EMBL/GenBank/DDBJ databases">
        <authorList>
            <person name="Qin X."/>
            <person name="Bachman B."/>
            <person name="Battles P."/>
            <person name="Bell A."/>
            <person name="Bess C."/>
            <person name="Bickham C."/>
            <person name="Chaboub L."/>
            <person name="Chen D."/>
            <person name="Coyle M."/>
            <person name="Deiros D.R."/>
            <person name="Dinh H."/>
            <person name="Forbes L."/>
            <person name="Fowler G."/>
            <person name="Francisco L."/>
            <person name="Fu Q."/>
            <person name="Gubbala S."/>
            <person name="Hale W."/>
            <person name="Han Y."/>
            <person name="Hemphill L."/>
            <person name="Highlander S.K."/>
            <person name="Hirani K."/>
            <person name="Hogues M."/>
            <person name="Jackson L."/>
            <person name="Jakkamsetti A."/>
            <person name="Javaid M."/>
            <person name="Jiang H."/>
            <person name="Korchina V."/>
            <person name="Kovar C."/>
            <person name="Lara F."/>
            <person name="Lee S."/>
            <person name="Mata R."/>
            <person name="Mathew T."/>
            <person name="Moen C."/>
            <person name="Morales K."/>
            <person name="Munidasa M."/>
            <person name="Nazareth L."/>
            <person name="Ngo R."/>
            <person name="Nguyen L."/>
            <person name="Okwuonu G."/>
            <person name="Ongeri F."/>
            <person name="Patil S."/>
            <person name="Petrosino J."/>
            <person name="Pham C."/>
            <person name="Pham P."/>
            <person name="Pu L.-L."/>
            <person name="Puazo M."/>
            <person name="Raj R."/>
            <person name="Reid J."/>
            <person name="Rouhana J."/>
            <person name="Saada N."/>
            <person name="Shang Y."/>
            <person name="Simmons D."/>
            <person name="Thornton R."/>
            <person name="Warren J."/>
            <person name="Weissenberger G."/>
            <person name="Zhang J."/>
            <person name="Zhang L."/>
            <person name="Zhou C."/>
            <person name="Zhu D."/>
            <person name="Muzny D."/>
            <person name="Worley K."/>
            <person name="Gibbs R."/>
        </authorList>
    </citation>
    <scope>NUCLEOTIDE SEQUENCE [LARGE SCALE GENOMIC DNA]</scope>
    <source>
        <strain evidence="2 3">ATCC 49957</strain>
    </source>
</reference>
<gene>
    <name evidence="2" type="ORF">HMPREF0731_0578</name>
</gene>
<name>D5RHL9_9PROT</name>
<proteinExistence type="predicted"/>
<accession>D5RHL9</accession>
<dbReference type="AlphaFoldDB" id="D5RHL9"/>
<feature type="chain" id="PRO_5003075566" description="Tat pathway signal sequence domain protein" evidence="1">
    <location>
        <begin position="43"/>
        <end position="108"/>
    </location>
</feature>
<protein>
    <recommendedName>
        <fullName evidence="4">Tat pathway signal sequence domain protein</fullName>
    </recommendedName>
</protein>
<evidence type="ECO:0008006" key="4">
    <source>
        <dbReference type="Google" id="ProtNLM"/>
    </source>
</evidence>